<dbReference type="NCBIfam" id="TIGR00756">
    <property type="entry name" value="PPR"/>
    <property type="match status" value="4"/>
</dbReference>
<dbReference type="FunFam" id="1.25.40.10:FF:000348">
    <property type="entry name" value="Pentatricopeptide repeat-containing protein chloroplastic"/>
    <property type="match status" value="1"/>
</dbReference>
<evidence type="ECO:0000256" key="2">
    <source>
        <dbReference type="PROSITE-ProRule" id="PRU00708"/>
    </source>
</evidence>
<dbReference type="Pfam" id="PF14432">
    <property type="entry name" value="DYW_deaminase"/>
    <property type="match status" value="1"/>
</dbReference>
<proteinExistence type="predicted"/>
<evidence type="ECO:0000256" key="1">
    <source>
        <dbReference type="ARBA" id="ARBA00022737"/>
    </source>
</evidence>
<dbReference type="InterPro" id="IPR032867">
    <property type="entry name" value="DYW_dom"/>
</dbReference>
<sequence>MTREPPDAPHALLLRCATAAQVRQVHARLAVSGLLLLLSGGSVFLHNTLIRAYAQAAAALGAAPLDAVSVYSQFLRSGLSPDSHTFPFLLKACSLVPDAPARGRAAHAHALKFGFHGHLYVNNALIHFYSVTGDLAGCHRLLKGGALTDSVSYNTMITGYVRAGDLSSARKLFDEMPQRDGISWSAMVAGHVQCGQARDGLELFSRMQAEGLQANEGTLVSVLSACAQVGALEQGKWVHGYLKSKGIKETVFLGTSLIDMYAKCGELELALEVFNRMNEKNLLSWTTLIKGLAMHGRGVEALHLFSEMEKSGIMPDDIAFIGALCACSHAGLVEQGRQIFASMTEAYGIKPKIEHYGCLVDVLARNGLLEEAMEMVGSMPMRPDGYVWSTIMAGCRFYGNVRLAELVVRRLIQIEPNNAGVYVQLANIYAASGRHKDAREVWTLMRRKGVEKAPGCSSVEIGGTVHQFLVGDMSHPQINEILAKWEEIERLIKLEGYAPDHKEVLLEVEEEEKDNVLSRHSEKLAIAFALLSTNDGMPIHIIKNLRVCGDCHHVTKLVSKVYNREIVVRDRTRFHRFIDGSCSCKDYW</sequence>
<feature type="repeat" description="PPR" evidence="2">
    <location>
        <begin position="250"/>
        <end position="280"/>
    </location>
</feature>
<feature type="domain" description="DYW" evidence="3">
    <location>
        <begin position="496"/>
        <end position="588"/>
    </location>
</feature>
<protein>
    <submittedName>
        <fullName evidence="4">Pentatricopeptide repeat-containing protein At5g66520</fullName>
    </submittedName>
</protein>
<dbReference type="InterPro" id="IPR002885">
    <property type="entry name" value="PPR_rpt"/>
</dbReference>
<dbReference type="InterPro" id="IPR046848">
    <property type="entry name" value="E_motif"/>
</dbReference>
<dbReference type="EMBL" id="GDJX01002385">
    <property type="protein sequence ID" value="JAT65551.1"/>
    <property type="molecule type" value="Transcribed_RNA"/>
</dbReference>
<accession>A0A1D1ZFL5</accession>
<dbReference type="AlphaFoldDB" id="A0A1D1ZFL5"/>
<dbReference type="Pfam" id="PF20431">
    <property type="entry name" value="E_motif"/>
    <property type="match status" value="1"/>
</dbReference>
<feature type="repeat" description="PPR" evidence="2">
    <location>
        <begin position="149"/>
        <end position="183"/>
    </location>
</feature>
<dbReference type="InterPro" id="IPR046960">
    <property type="entry name" value="PPR_At4g14850-like_plant"/>
</dbReference>
<dbReference type="GO" id="GO:0009451">
    <property type="term" value="P:RNA modification"/>
    <property type="evidence" value="ECO:0007669"/>
    <property type="project" value="InterPro"/>
</dbReference>
<dbReference type="Pfam" id="PF13041">
    <property type="entry name" value="PPR_2"/>
    <property type="match status" value="1"/>
</dbReference>
<dbReference type="PANTHER" id="PTHR47926:SF365">
    <property type="entry name" value="DYW DOMAIN-CONTAINING PROTEIN"/>
    <property type="match status" value="1"/>
</dbReference>
<dbReference type="Pfam" id="PF20430">
    <property type="entry name" value="Eplus_motif"/>
    <property type="match status" value="1"/>
</dbReference>
<dbReference type="Pfam" id="PF01535">
    <property type="entry name" value="PPR"/>
    <property type="match status" value="3"/>
</dbReference>
<reference evidence="4" key="1">
    <citation type="submission" date="2015-07" db="EMBL/GenBank/DDBJ databases">
        <title>Transcriptome Assembly of Anthurium amnicola.</title>
        <authorList>
            <person name="Suzuki J."/>
        </authorList>
    </citation>
    <scope>NUCLEOTIDE SEQUENCE</scope>
</reference>
<feature type="repeat" description="PPR" evidence="2">
    <location>
        <begin position="418"/>
        <end position="452"/>
    </location>
</feature>
<dbReference type="GO" id="GO:0003723">
    <property type="term" value="F:RNA binding"/>
    <property type="evidence" value="ECO:0007669"/>
    <property type="project" value="InterPro"/>
</dbReference>
<gene>
    <name evidence="4" type="primary">PCMP-H61_20</name>
    <name evidence="4" type="ORF">g.18631</name>
</gene>
<dbReference type="PANTHER" id="PTHR47926">
    <property type="entry name" value="PENTATRICOPEPTIDE REPEAT-CONTAINING PROTEIN"/>
    <property type="match status" value="1"/>
</dbReference>
<evidence type="ECO:0000313" key="4">
    <source>
        <dbReference type="EMBL" id="JAT65551.1"/>
    </source>
</evidence>
<evidence type="ECO:0000259" key="3">
    <source>
        <dbReference type="Pfam" id="PF14432"/>
    </source>
</evidence>
<dbReference type="InterPro" id="IPR046849">
    <property type="entry name" value="E2_motif"/>
</dbReference>
<dbReference type="FunFam" id="1.25.40.10:FF:000184">
    <property type="entry name" value="Pentatricopeptide repeat-containing protein, chloroplastic"/>
    <property type="match status" value="1"/>
</dbReference>
<keyword evidence="1" id="KW-0677">Repeat</keyword>
<organism evidence="4">
    <name type="scientific">Anthurium amnicola</name>
    <dbReference type="NCBI Taxonomy" id="1678845"/>
    <lineage>
        <taxon>Eukaryota</taxon>
        <taxon>Viridiplantae</taxon>
        <taxon>Streptophyta</taxon>
        <taxon>Embryophyta</taxon>
        <taxon>Tracheophyta</taxon>
        <taxon>Spermatophyta</taxon>
        <taxon>Magnoliopsida</taxon>
        <taxon>Liliopsida</taxon>
        <taxon>Araceae</taxon>
        <taxon>Pothoideae</taxon>
        <taxon>Potheae</taxon>
        <taxon>Anthurium</taxon>
    </lineage>
</organism>
<dbReference type="PROSITE" id="PS51375">
    <property type="entry name" value="PPR"/>
    <property type="match status" value="4"/>
</dbReference>
<name>A0A1D1ZFL5_9ARAE</name>
<dbReference type="SUPFAM" id="SSF48452">
    <property type="entry name" value="TPR-like"/>
    <property type="match status" value="1"/>
</dbReference>
<dbReference type="InterPro" id="IPR011990">
    <property type="entry name" value="TPR-like_helical_dom_sf"/>
</dbReference>
<dbReference type="GO" id="GO:0008270">
    <property type="term" value="F:zinc ion binding"/>
    <property type="evidence" value="ECO:0007669"/>
    <property type="project" value="InterPro"/>
</dbReference>
<dbReference type="Gene3D" id="1.25.40.10">
    <property type="entry name" value="Tetratricopeptide repeat domain"/>
    <property type="match status" value="3"/>
</dbReference>
<feature type="repeat" description="PPR" evidence="2">
    <location>
        <begin position="281"/>
        <end position="315"/>
    </location>
</feature>